<accession>A0A7H1MM63</accession>
<keyword evidence="2" id="KW-1185">Reference proteome</keyword>
<dbReference type="AlphaFoldDB" id="A0A7H1MM63"/>
<dbReference type="RefSeq" id="WP_006844878.1">
    <property type="nucleotide sequence ID" value="NZ_CP026847.1"/>
</dbReference>
<reference evidence="1 2" key="1">
    <citation type="submission" date="2019-08" db="EMBL/GenBank/DDBJ databases">
        <authorList>
            <person name="Chang H.C."/>
            <person name="Mun S.Y."/>
        </authorList>
    </citation>
    <scope>NUCLEOTIDE SEQUENCE [LARGE SCALE GENOMIC DNA]</scope>
    <source>
        <strain evidence="1 2">SK</strain>
    </source>
</reference>
<name>A0A7H1MM63_9LACO</name>
<proteinExistence type="predicted"/>
<protein>
    <submittedName>
        <fullName evidence="1">Uncharacterized protein</fullName>
    </submittedName>
</protein>
<gene>
    <name evidence="1" type="ORF">FY536_04395</name>
</gene>
<sequence>MTEMMLKLPDEIYQQIKADAKSQHLAPEDYVVNILKETMAAKFEDTFEARQFQAKRIPGRKFNREHELVLVDGINYRYRLADGNTINSTSDYMVIGAKGNVLIIKQVGTSQTS</sequence>
<organism evidence="1 2">
    <name type="scientific">Weissella koreensis</name>
    <dbReference type="NCBI Taxonomy" id="165096"/>
    <lineage>
        <taxon>Bacteria</taxon>
        <taxon>Bacillati</taxon>
        <taxon>Bacillota</taxon>
        <taxon>Bacilli</taxon>
        <taxon>Lactobacillales</taxon>
        <taxon>Lactobacillaceae</taxon>
        <taxon>Weissella</taxon>
    </lineage>
</organism>
<evidence type="ECO:0000313" key="1">
    <source>
        <dbReference type="EMBL" id="QNT64549.1"/>
    </source>
</evidence>
<evidence type="ECO:0000313" key="2">
    <source>
        <dbReference type="Proteomes" id="UP000516446"/>
    </source>
</evidence>
<dbReference type="Proteomes" id="UP000516446">
    <property type="component" value="Chromosome"/>
</dbReference>
<dbReference type="EMBL" id="CP043431">
    <property type="protein sequence ID" value="QNT64549.1"/>
    <property type="molecule type" value="Genomic_DNA"/>
</dbReference>